<dbReference type="RefSeq" id="WP_005455443.1">
    <property type="nucleotide sequence ID" value="NZ_CM001440.1"/>
</dbReference>
<dbReference type="EMBL" id="CM001440">
    <property type="protein sequence ID" value="EHR60664.1"/>
    <property type="molecule type" value="Genomic_DNA"/>
</dbReference>
<evidence type="ECO:0000313" key="3">
    <source>
        <dbReference type="Proteomes" id="UP000002791"/>
    </source>
</evidence>
<name>H5XI34_9PSEU</name>
<dbReference type="HOGENOM" id="CLU_1524065_0_0_11"/>
<keyword evidence="3" id="KW-1185">Reference proteome</keyword>
<gene>
    <name evidence="2" type="ORF">SaccyDRAFT_1766</name>
</gene>
<keyword evidence="1" id="KW-1133">Transmembrane helix</keyword>
<keyword evidence="1" id="KW-0472">Membrane</keyword>
<evidence type="ECO:0000313" key="2">
    <source>
        <dbReference type="EMBL" id="EHR60664.1"/>
    </source>
</evidence>
<sequence length="176" mass="18884">MSSATSDPWGLALSGLFGLAGGIVTATKQGWWGLLVGVATAAAVYGSIVVTNALLARDGTPDQRPRAHGGPATEQAEEFTARCRQALVDLPVHDPGVRATAVLLTELIETSSGSVHEHQVTTLILDDLRDATHQLERIDPESPEPEIERRLRYIKQSLQKTIGIVRKLLGHNHSGD</sequence>
<keyword evidence="1" id="KW-0812">Transmembrane</keyword>
<accession>H5XI34</accession>
<reference evidence="2 3" key="1">
    <citation type="submission" date="2011-11" db="EMBL/GenBank/DDBJ databases">
        <title>The Noncontiguous Finished sequence of Saccharomonospora cyanea NA-134.</title>
        <authorList>
            <consortium name="US DOE Joint Genome Institute"/>
            <person name="Lucas S."/>
            <person name="Han J."/>
            <person name="Lapidus A."/>
            <person name="Cheng J.-F."/>
            <person name="Goodwin L."/>
            <person name="Pitluck S."/>
            <person name="Peters L."/>
            <person name="Ovchinnikova G."/>
            <person name="Lu M."/>
            <person name="Detter J.C."/>
            <person name="Han C."/>
            <person name="Tapia R."/>
            <person name="Land M."/>
            <person name="Hauser L."/>
            <person name="Kyrpides N."/>
            <person name="Ivanova N."/>
            <person name="Pagani I."/>
            <person name="Brambilla E.-M."/>
            <person name="Klenk H.-P."/>
            <person name="Woyke T."/>
        </authorList>
    </citation>
    <scope>NUCLEOTIDE SEQUENCE [LARGE SCALE GENOMIC DNA]</scope>
    <source>
        <strain evidence="2 3">NA-134</strain>
    </source>
</reference>
<feature type="transmembrane region" description="Helical" evidence="1">
    <location>
        <begin position="36"/>
        <end position="56"/>
    </location>
</feature>
<dbReference type="OrthoDB" id="3557295at2"/>
<organism evidence="2 3">
    <name type="scientific">Saccharomonospora cyanea NA-134</name>
    <dbReference type="NCBI Taxonomy" id="882082"/>
    <lineage>
        <taxon>Bacteria</taxon>
        <taxon>Bacillati</taxon>
        <taxon>Actinomycetota</taxon>
        <taxon>Actinomycetes</taxon>
        <taxon>Pseudonocardiales</taxon>
        <taxon>Pseudonocardiaceae</taxon>
        <taxon>Saccharomonospora</taxon>
    </lineage>
</organism>
<dbReference type="Proteomes" id="UP000002791">
    <property type="component" value="Chromosome"/>
</dbReference>
<proteinExistence type="predicted"/>
<dbReference type="AlphaFoldDB" id="H5XI34"/>
<dbReference type="STRING" id="882082.SaccyDRAFT_1766"/>
<evidence type="ECO:0000256" key="1">
    <source>
        <dbReference type="SAM" id="Phobius"/>
    </source>
</evidence>
<protein>
    <submittedName>
        <fullName evidence="2">Uncharacterized protein</fullName>
    </submittedName>
</protein>